<sequence length="736" mass="80834">MATSTWSRFHIAIVSSDGTLFPSFSSKQLSEGDADKILLADIRKHAAISKKLMFTADGKTVLDDGTALSYYIRLRGDTSDDLKNESGGTRTRAATDRKKTDGGREMRSETSNIETQQKSTIKTVQVDLILNSAGGNGGDGKGSVSSVDPAKLQEDIEKMIEKMNSDGQVKVGDLKKLSDSLGALKTDSMNFAAVAGKATHPEPLDLTELQWDAVFRNNRALHGWFHKGNMLLKARKRGTRFPQIVCNSIGDIAYLIFIQHLAFQLKPNMNAEISRSQRSAAAKTENSKEASRGDTDQDMSTEETGGPYGIPTPGSGPLPPLPPFYVWDDASVEVTEMTSALEKTMANQGFSSTAVKAAGGGAAVGGQASASLAVETEHSAASKELNAEQVNSIHVAYKANFLTLKFPRAAVEVDAYCLELTEECKREALACRNRADVDTWQREYGSVFATQFTLGGELTSSRLFHGSDAAELSAFKDSVKVAAGLSISTPHGSAGISHGSHSSNETAEEEKKAQRSLRLAWQARGGDTLLCSKYVTNICLCLFLETRRSSRVLGANFYASIAPPLWASTVKDYRLWRVMDQQGMVKMIDLVKDIHLKAGKYLENPETASKRESTSGGDDIHHVWDLLTTALRDPQKHPVAKKIKEFYEGQTFRLDEFNASLGQDGGELRLSEKISWPRLDLEQKLYLGFGSIRIFILSCLDLILRPPYRLNFGEPRIRARFHPLPLLRLHGRELRF</sequence>
<proteinExistence type="predicted"/>
<dbReference type="Proteomes" id="UP001638806">
    <property type="component" value="Unassembled WGS sequence"/>
</dbReference>
<protein>
    <submittedName>
        <fullName evidence="1">Uncharacterized protein</fullName>
    </submittedName>
</protein>
<evidence type="ECO:0000313" key="2">
    <source>
        <dbReference type="Proteomes" id="UP001638806"/>
    </source>
</evidence>
<accession>A0ACC4DBV2</accession>
<organism evidence="1 2">
    <name type="scientific">Purpureocillium lilacinum</name>
    <name type="common">Paecilomyces lilacinus</name>
    <dbReference type="NCBI Taxonomy" id="33203"/>
    <lineage>
        <taxon>Eukaryota</taxon>
        <taxon>Fungi</taxon>
        <taxon>Dikarya</taxon>
        <taxon>Ascomycota</taxon>
        <taxon>Pezizomycotina</taxon>
        <taxon>Sordariomycetes</taxon>
        <taxon>Hypocreomycetidae</taxon>
        <taxon>Hypocreales</taxon>
        <taxon>Ophiocordycipitaceae</taxon>
        <taxon>Purpureocillium</taxon>
    </lineage>
</organism>
<name>A0ACC4DBV2_PURLI</name>
<evidence type="ECO:0000313" key="1">
    <source>
        <dbReference type="EMBL" id="KAL3952763.1"/>
    </source>
</evidence>
<reference evidence="1" key="1">
    <citation type="submission" date="2024-12" db="EMBL/GenBank/DDBJ databases">
        <title>Comparative genomics and development of molecular markers within Purpureocillium lilacinum and among Purpureocillium species.</title>
        <authorList>
            <person name="Yeh Z.-Y."/>
            <person name="Ni N.-T."/>
            <person name="Lo P.-H."/>
            <person name="Mushyakhwo K."/>
            <person name="Lin C.-F."/>
            <person name="Nai Y.-S."/>
        </authorList>
    </citation>
    <scope>NUCLEOTIDE SEQUENCE</scope>
    <source>
        <strain evidence="1">NCHU-NPUST-175</strain>
    </source>
</reference>
<comment type="caution">
    <text evidence="1">The sequence shown here is derived from an EMBL/GenBank/DDBJ whole genome shotgun (WGS) entry which is preliminary data.</text>
</comment>
<gene>
    <name evidence="1" type="ORF">ACCO45_012706</name>
</gene>
<keyword evidence="2" id="KW-1185">Reference proteome</keyword>
<dbReference type="EMBL" id="JBGNUJ010000012">
    <property type="protein sequence ID" value="KAL3952763.1"/>
    <property type="molecule type" value="Genomic_DNA"/>
</dbReference>